<gene>
    <name evidence="8" type="ORF">BST39_20035</name>
</gene>
<dbReference type="AlphaFoldDB" id="A0A1X0I6K0"/>
<reference evidence="8 9" key="1">
    <citation type="submission" date="2017-02" db="EMBL/GenBank/DDBJ databases">
        <title>The new phylogeny of genus Mycobacterium.</title>
        <authorList>
            <person name="Tortoli E."/>
            <person name="Trovato A."/>
            <person name="Cirillo D.M."/>
        </authorList>
    </citation>
    <scope>NUCLEOTIDE SEQUENCE [LARGE SCALE GENOMIC DNA]</scope>
    <source>
        <strain evidence="8 9">DSM 45000</strain>
    </source>
</reference>
<evidence type="ECO:0000313" key="9">
    <source>
        <dbReference type="Proteomes" id="UP000192513"/>
    </source>
</evidence>
<dbReference type="Gene3D" id="3.20.20.70">
    <property type="entry name" value="Aldolase class I"/>
    <property type="match status" value="1"/>
</dbReference>
<dbReference type="GO" id="GO:0005737">
    <property type="term" value="C:cytoplasm"/>
    <property type="evidence" value="ECO:0007669"/>
    <property type="project" value="InterPro"/>
</dbReference>
<keyword evidence="3" id="KW-0285">Flavoprotein</keyword>
<dbReference type="STRING" id="590652.BST39_20035"/>
<evidence type="ECO:0000256" key="3">
    <source>
        <dbReference type="ARBA" id="ARBA00022630"/>
    </source>
</evidence>
<dbReference type="CDD" id="cd04739">
    <property type="entry name" value="DHOD_like"/>
    <property type="match status" value="1"/>
</dbReference>
<dbReference type="SUPFAM" id="SSF51395">
    <property type="entry name" value="FMN-linked oxidoreductases"/>
    <property type="match status" value="1"/>
</dbReference>
<dbReference type="UniPathway" id="UPA00070"/>
<keyword evidence="6" id="KW-0560">Oxidoreductase</keyword>
<dbReference type="EMBL" id="MVIE01000029">
    <property type="protein sequence ID" value="ORB36776.1"/>
    <property type="molecule type" value="Genomic_DNA"/>
</dbReference>
<comment type="pathway">
    <text evidence="2">Pyrimidine metabolism; UMP biosynthesis via de novo pathway.</text>
</comment>
<dbReference type="PANTHER" id="PTHR48109">
    <property type="entry name" value="DIHYDROOROTATE DEHYDROGENASE (QUINONE), MITOCHONDRIAL-RELATED"/>
    <property type="match status" value="1"/>
</dbReference>
<dbReference type="InterPro" id="IPR005720">
    <property type="entry name" value="Dihydroorotate_DH_cat"/>
</dbReference>
<evidence type="ECO:0000256" key="1">
    <source>
        <dbReference type="ARBA" id="ARBA00001917"/>
    </source>
</evidence>
<dbReference type="GO" id="GO:0006207">
    <property type="term" value="P:'de novo' pyrimidine nucleobase biosynthetic process"/>
    <property type="evidence" value="ECO:0007669"/>
    <property type="project" value="TreeGrafter"/>
</dbReference>
<evidence type="ECO:0000256" key="6">
    <source>
        <dbReference type="ARBA" id="ARBA00023002"/>
    </source>
</evidence>
<dbReference type="InterPro" id="IPR050074">
    <property type="entry name" value="DHO_dehydrogenase"/>
</dbReference>
<accession>A0A1X0I6K0</accession>
<dbReference type="Proteomes" id="UP000192513">
    <property type="component" value="Unassembled WGS sequence"/>
</dbReference>
<evidence type="ECO:0000256" key="2">
    <source>
        <dbReference type="ARBA" id="ARBA00004725"/>
    </source>
</evidence>
<dbReference type="RefSeq" id="WP_083173686.1">
    <property type="nucleotide sequence ID" value="NZ_AP022619.1"/>
</dbReference>
<keyword evidence="9" id="KW-1185">Reference proteome</keyword>
<evidence type="ECO:0000259" key="7">
    <source>
        <dbReference type="Pfam" id="PF01180"/>
    </source>
</evidence>
<proteinExistence type="predicted"/>
<evidence type="ECO:0000256" key="5">
    <source>
        <dbReference type="ARBA" id="ARBA00022975"/>
    </source>
</evidence>
<feature type="domain" description="Dihydroorotate dehydrogenase catalytic" evidence="7">
    <location>
        <begin position="88"/>
        <end position="293"/>
    </location>
</feature>
<evidence type="ECO:0000256" key="4">
    <source>
        <dbReference type="ARBA" id="ARBA00022643"/>
    </source>
</evidence>
<dbReference type="PANTHER" id="PTHR48109:SF3">
    <property type="entry name" value="SLL0744 PROTEIN"/>
    <property type="match status" value="1"/>
</dbReference>
<dbReference type="InterPro" id="IPR013785">
    <property type="entry name" value="Aldolase_TIM"/>
</dbReference>
<keyword evidence="5" id="KW-0665">Pyrimidine biosynthesis</keyword>
<dbReference type="PIRSF" id="PIRSF000164">
    <property type="entry name" value="DHO_oxidase"/>
    <property type="match status" value="1"/>
</dbReference>
<name>A0A1X0I6K0_9MYCO</name>
<dbReference type="NCBIfam" id="NF005741">
    <property type="entry name" value="PRK07565.1"/>
    <property type="match status" value="1"/>
</dbReference>
<protein>
    <submittedName>
        <fullName evidence="8">Dihydroorotate dehydrogenase</fullName>
    </submittedName>
</protein>
<comment type="caution">
    <text evidence="8">The sequence shown here is derived from an EMBL/GenBank/DDBJ whole genome shotgun (WGS) entry which is preliminary data.</text>
</comment>
<comment type="cofactor">
    <cofactor evidence="1">
        <name>FMN</name>
        <dbReference type="ChEBI" id="CHEBI:58210"/>
    </cofactor>
</comment>
<dbReference type="GO" id="GO:0004152">
    <property type="term" value="F:dihydroorotate dehydrogenase activity"/>
    <property type="evidence" value="ECO:0007669"/>
    <property type="project" value="InterPro"/>
</dbReference>
<organism evidence="8 9">
    <name type="scientific">Mycobacterium paraseoulense</name>
    <dbReference type="NCBI Taxonomy" id="590652"/>
    <lineage>
        <taxon>Bacteria</taxon>
        <taxon>Bacillati</taxon>
        <taxon>Actinomycetota</taxon>
        <taxon>Actinomycetes</taxon>
        <taxon>Mycobacteriales</taxon>
        <taxon>Mycobacteriaceae</taxon>
        <taxon>Mycobacterium</taxon>
    </lineage>
</organism>
<evidence type="ECO:0000313" key="8">
    <source>
        <dbReference type="EMBL" id="ORB36776.1"/>
    </source>
</evidence>
<dbReference type="GO" id="GO:0044205">
    <property type="term" value="P:'de novo' UMP biosynthetic process"/>
    <property type="evidence" value="ECO:0007669"/>
    <property type="project" value="UniProtKB-UniPathway"/>
</dbReference>
<dbReference type="InterPro" id="IPR012135">
    <property type="entry name" value="Dihydroorotate_DH_1_2"/>
</dbReference>
<keyword evidence="4" id="KW-0288">FMN</keyword>
<dbReference type="OrthoDB" id="9794954at2"/>
<dbReference type="Pfam" id="PF01180">
    <property type="entry name" value="DHO_dh"/>
    <property type="match status" value="1"/>
</dbReference>
<sequence>MDLTTDYLGLRLRNPLLASASPLSRTLDGVRRLADAGVGAVVLYSLFEEQLRREAAHNEAMALQGSESYAESLSYFPATVQASDNGSGAQRYLRLLERAVAAVDVPVIGSLNAATPGNWAHYARSMQDAGAAAIELNIYYLPGDAGVDGRAVEQRHLDVLAEVKGAAGIPVAVKLSPYFSATADMAHRLDAAGADGLVLFNRFLQPDIDPETLGAVRTVALSGPADTRLPLTWITLLHRQIHACLAASTGVETARDVAKYLLAGADVVQSASALLRHGPEYAAVLLRDLADWMDRKGFQRLDEVRGLLAAPGGEEPGSLAARERADYVWAMRKANSGIYETY</sequence>